<dbReference type="Proteomes" id="UP000644693">
    <property type="component" value="Unassembled WGS sequence"/>
</dbReference>
<evidence type="ECO:0000256" key="1">
    <source>
        <dbReference type="ARBA" id="ARBA00022617"/>
    </source>
</evidence>
<organism evidence="6 7">
    <name type="scientific">Parahalioglobus pacificus</name>
    <dbReference type="NCBI Taxonomy" id="930806"/>
    <lineage>
        <taxon>Bacteria</taxon>
        <taxon>Pseudomonadati</taxon>
        <taxon>Pseudomonadota</taxon>
        <taxon>Gammaproteobacteria</taxon>
        <taxon>Cellvibrionales</taxon>
        <taxon>Halieaceae</taxon>
        <taxon>Parahalioglobus</taxon>
    </lineage>
</organism>
<dbReference type="AlphaFoldDB" id="A0A918XF25"/>
<keyword evidence="1" id="KW-0349">Heme</keyword>
<keyword evidence="2" id="KW-0479">Metal-binding</keyword>
<dbReference type="EMBL" id="BMYM01000001">
    <property type="protein sequence ID" value="GHD29254.1"/>
    <property type="molecule type" value="Genomic_DNA"/>
</dbReference>
<dbReference type="SUPFAM" id="SSF46626">
    <property type="entry name" value="Cytochrome c"/>
    <property type="match status" value="1"/>
</dbReference>
<keyword evidence="7" id="KW-1185">Reference proteome</keyword>
<gene>
    <name evidence="6" type="ORF">GCM10007053_09440</name>
</gene>
<name>A0A918XF25_9GAMM</name>
<evidence type="ECO:0000256" key="4">
    <source>
        <dbReference type="SAM" id="SignalP"/>
    </source>
</evidence>
<feature type="domain" description="Cytochrome c" evidence="5">
    <location>
        <begin position="36"/>
        <end position="103"/>
    </location>
</feature>
<feature type="signal peptide" evidence="4">
    <location>
        <begin position="1"/>
        <end position="27"/>
    </location>
</feature>
<dbReference type="PANTHER" id="PTHR40942">
    <property type="match status" value="1"/>
</dbReference>
<reference evidence="6" key="2">
    <citation type="submission" date="2020-09" db="EMBL/GenBank/DDBJ databases">
        <authorList>
            <person name="Sun Q."/>
            <person name="Kim S."/>
        </authorList>
    </citation>
    <scope>NUCLEOTIDE SEQUENCE</scope>
    <source>
        <strain evidence="6">KCTC 23430</strain>
    </source>
</reference>
<dbReference type="PANTHER" id="PTHR40942:SF4">
    <property type="entry name" value="CYTOCHROME C5"/>
    <property type="match status" value="1"/>
</dbReference>
<dbReference type="GO" id="GO:0020037">
    <property type="term" value="F:heme binding"/>
    <property type="evidence" value="ECO:0007669"/>
    <property type="project" value="InterPro"/>
</dbReference>
<dbReference type="Gene3D" id="1.10.760.10">
    <property type="entry name" value="Cytochrome c-like domain"/>
    <property type="match status" value="1"/>
</dbReference>
<evidence type="ECO:0000313" key="7">
    <source>
        <dbReference type="Proteomes" id="UP000644693"/>
    </source>
</evidence>
<dbReference type="InterPro" id="IPR009056">
    <property type="entry name" value="Cyt_c-like_dom"/>
</dbReference>
<dbReference type="GO" id="GO:0046872">
    <property type="term" value="F:metal ion binding"/>
    <property type="evidence" value="ECO:0007669"/>
    <property type="project" value="UniProtKB-KW"/>
</dbReference>
<dbReference type="GO" id="GO:0009055">
    <property type="term" value="F:electron transfer activity"/>
    <property type="evidence" value="ECO:0007669"/>
    <property type="project" value="InterPro"/>
</dbReference>
<evidence type="ECO:0000313" key="6">
    <source>
        <dbReference type="EMBL" id="GHD29254.1"/>
    </source>
</evidence>
<reference evidence="6" key="1">
    <citation type="journal article" date="2014" name="Int. J. Syst. Evol. Microbiol.">
        <title>Complete genome sequence of Corynebacterium casei LMG S-19264T (=DSM 44701T), isolated from a smear-ripened cheese.</title>
        <authorList>
            <consortium name="US DOE Joint Genome Institute (JGI-PGF)"/>
            <person name="Walter F."/>
            <person name="Albersmeier A."/>
            <person name="Kalinowski J."/>
            <person name="Ruckert C."/>
        </authorList>
    </citation>
    <scope>NUCLEOTIDE SEQUENCE</scope>
    <source>
        <strain evidence="6">KCTC 23430</strain>
    </source>
</reference>
<dbReference type="InterPro" id="IPR036909">
    <property type="entry name" value="Cyt_c-like_dom_sf"/>
</dbReference>
<evidence type="ECO:0000259" key="5">
    <source>
        <dbReference type="Pfam" id="PF13442"/>
    </source>
</evidence>
<keyword evidence="3" id="KW-0408">Iron</keyword>
<sequence length="115" mass="12406">MVSVSKWNLIQSLCSVLAVVAVPTVFASPDERQISLFISKCVQCHAQPHTGAPQVGVPEDWESVIDQGEDATLVNVVHGIRGMPPLGYCSACDEKDLRVLTRFAAGFPDPEEGKN</sequence>
<evidence type="ECO:0000256" key="2">
    <source>
        <dbReference type="ARBA" id="ARBA00022723"/>
    </source>
</evidence>
<accession>A0A918XF25</accession>
<comment type="caution">
    <text evidence="6">The sequence shown here is derived from an EMBL/GenBank/DDBJ whole genome shotgun (WGS) entry which is preliminary data.</text>
</comment>
<feature type="chain" id="PRO_5037734063" description="Cytochrome c domain-containing protein" evidence="4">
    <location>
        <begin position="28"/>
        <end position="115"/>
    </location>
</feature>
<evidence type="ECO:0000256" key="3">
    <source>
        <dbReference type="ARBA" id="ARBA00023004"/>
    </source>
</evidence>
<keyword evidence="4" id="KW-0732">Signal</keyword>
<protein>
    <recommendedName>
        <fullName evidence="5">Cytochrome c domain-containing protein</fullName>
    </recommendedName>
</protein>
<dbReference type="Pfam" id="PF13442">
    <property type="entry name" value="Cytochrome_CBB3"/>
    <property type="match status" value="1"/>
</dbReference>
<dbReference type="RefSeq" id="WP_229802681.1">
    <property type="nucleotide sequence ID" value="NZ_BMYM01000001.1"/>
</dbReference>
<proteinExistence type="predicted"/>